<protein>
    <submittedName>
        <fullName evidence="1">Uncharacterized protein</fullName>
    </submittedName>
</protein>
<evidence type="ECO:0000313" key="2">
    <source>
        <dbReference type="Proteomes" id="UP000003277"/>
    </source>
</evidence>
<organism evidence="1 2">
    <name type="scientific">Dialister succinatiphilus YIT 11850</name>
    <dbReference type="NCBI Taxonomy" id="742743"/>
    <lineage>
        <taxon>Bacteria</taxon>
        <taxon>Bacillati</taxon>
        <taxon>Bacillota</taxon>
        <taxon>Negativicutes</taxon>
        <taxon>Veillonellales</taxon>
        <taxon>Veillonellaceae</taxon>
        <taxon>Dialister</taxon>
    </lineage>
</organism>
<comment type="caution">
    <text evidence="1">The sequence shown here is derived from an EMBL/GenBank/DDBJ whole genome shotgun (WGS) entry which is preliminary data.</text>
</comment>
<sequence>MRRQIGSVTGNVSLLTAGSIVLGDFSTPLRFARNDRAFCCPTVEVLHRTSKWGEVRRLACPLRRFPFAAPPNCGRKGGTQYQKGDV</sequence>
<dbReference type="STRING" id="742743.HMPREF9453_00214"/>
<dbReference type="HOGENOM" id="CLU_2492848_0_0_9"/>
<accession>H1CXX6</accession>
<proteinExistence type="predicted"/>
<reference evidence="1 2" key="1">
    <citation type="submission" date="2011-11" db="EMBL/GenBank/DDBJ databases">
        <title>The Genome Sequence of Dialister succinatiphilus YIT 11850.</title>
        <authorList>
            <consortium name="The Broad Institute Genome Sequencing Platform"/>
            <person name="Earl A."/>
            <person name="Ward D."/>
            <person name="Feldgarden M."/>
            <person name="Gevers D."/>
            <person name="Morotomi M."/>
            <person name="Young S.K."/>
            <person name="Zeng Q."/>
            <person name="Gargeya S."/>
            <person name="Fitzgerald M."/>
            <person name="Haas B."/>
            <person name="Abouelleil A."/>
            <person name="Alvarado L."/>
            <person name="Arachchi H.M."/>
            <person name="Berlin A."/>
            <person name="Brown A."/>
            <person name="Chapman S.B."/>
            <person name="Dunbar C."/>
            <person name="Gearin G."/>
            <person name="Goldberg J."/>
            <person name="Griggs A."/>
            <person name="Gujja S."/>
            <person name="Heiman D."/>
            <person name="Howarth C."/>
            <person name="Lui A."/>
            <person name="MacDonald P.J.P."/>
            <person name="Montmayeur A."/>
            <person name="Murphy C."/>
            <person name="Neiman D."/>
            <person name="Pearson M."/>
            <person name="Priest M."/>
            <person name="Roberts A."/>
            <person name="Saif S."/>
            <person name="Shea T."/>
            <person name="Sisk P."/>
            <person name="Stolte C."/>
            <person name="Sykes S."/>
            <person name="Wortman J."/>
            <person name="Nusbaum C."/>
            <person name="Birren B."/>
        </authorList>
    </citation>
    <scope>NUCLEOTIDE SEQUENCE [LARGE SCALE GENOMIC DNA]</scope>
    <source>
        <strain evidence="1 2">YIT 11850</strain>
    </source>
</reference>
<name>H1CXX6_9FIRM</name>
<dbReference type="Proteomes" id="UP000003277">
    <property type="component" value="Unassembled WGS sequence"/>
</dbReference>
<keyword evidence="2" id="KW-1185">Reference proteome</keyword>
<dbReference type="AlphaFoldDB" id="H1CXX6"/>
<evidence type="ECO:0000313" key="1">
    <source>
        <dbReference type="EMBL" id="EHO63854.1"/>
    </source>
</evidence>
<dbReference type="EMBL" id="ADLT01000007">
    <property type="protein sequence ID" value="EHO63854.1"/>
    <property type="molecule type" value="Genomic_DNA"/>
</dbReference>
<gene>
    <name evidence="1" type="ORF">HMPREF9453_00214</name>
</gene>